<dbReference type="AlphaFoldDB" id="A0A9D4NH48"/>
<organism evidence="1 2">
    <name type="scientific">Dreissena polymorpha</name>
    <name type="common">Zebra mussel</name>
    <name type="synonym">Mytilus polymorpha</name>
    <dbReference type="NCBI Taxonomy" id="45954"/>
    <lineage>
        <taxon>Eukaryota</taxon>
        <taxon>Metazoa</taxon>
        <taxon>Spiralia</taxon>
        <taxon>Lophotrochozoa</taxon>
        <taxon>Mollusca</taxon>
        <taxon>Bivalvia</taxon>
        <taxon>Autobranchia</taxon>
        <taxon>Heteroconchia</taxon>
        <taxon>Euheterodonta</taxon>
        <taxon>Imparidentia</taxon>
        <taxon>Neoheterodontei</taxon>
        <taxon>Myida</taxon>
        <taxon>Dreissenoidea</taxon>
        <taxon>Dreissenidae</taxon>
        <taxon>Dreissena</taxon>
    </lineage>
</organism>
<gene>
    <name evidence="1" type="ORF">DPMN_017256</name>
</gene>
<sequence length="92" mass="10049">MCPQITITHHQYQSNQSDVSITTAPINIITTDKSTTGPSFYISTTTAQLSITATDFSSITRNSEAPPTTTSNTILPSASSSHYMYKQLLFNE</sequence>
<dbReference type="EMBL" id="JAIWYP010000001">
    <property type="protein sequence ID" value="KAH3893112.1"/>
    <property type="molecule type" value="Genomic_DNA"/>
</dbReference>
<keyword evidence="2" id="KW-1185">Reference proteome</keyword>
<name>A0A9D4NH48_DREPO</name>
<comment type="caution">
    <text evidence="1">The sequence shown here is derived from an EMBL/GenBank/DDBJ whole genome shotgun (WGS) entry which is preliminary data.</text>
</comment>
<proteinExistence type="predicted"/>
<evidence type="ECO:0000313" key="2">
    <source>
        <dbReference type="Proteomes" id="UP000828390"/>
    </source>
</evidence>
<dbReference type="Proteomes" id="UP000828390">
    <property type="component" value="Unassembled WGS sequence"/>
</dbReference>
<protein>
    <submittedName>
        <fullName evidence="1">Uncharacterized protein</fullName>
    </submittedName>
</protein>
<accession>A0A9D4NH48</accession>
<reference evidence="1" key="2">
    <citation type="submission" date="2020-11" db="EMBL/GenBank/DDBJ databases">
        <authorList>
            <person name="McCartney M.A."/>
            <person name="Auch B."/>
            <person name="Kono T."/>
            <person name="Mallez S."/>
            <person name="Becker A."/>
            <person name="Gohl D.M."/>
            <person name="Silverstein K.A.T."/>
            <person name="Koren S."/>
            <person name="Bechman K.B."/>
            <person name="Herman A."/>
            <person name="Abrahante J.E."/>
            <person name="Garbe J."/>
        </authorList>
    </citation>
    <scope>NUCLEOTIDE SEQUENCE</scope>
    <source>
        <strain evidence="1">Duluth1</strain>
        <tissue evidence="1">Whole animal</tissue>
    </source>
</reference>
<evidence type="ECO:0000313" key="1">
    <source>
        <dbReference type="EMBL" id="KAH3893112.1"/>
    </source>
</evidence>
<reference evidence="1" key="1">
    <citation type="journal article" date="2019" name="bioRxiv">
        <title>The Genome of the Zebra Mussel, Dreissena polymorpha: A Resource for Invasive Species Research.</title>
        <authorList>
            <person name="McCartney M.A."/>
            <person name="Auch B."/>
            <person name="Kono T."/>
            <person name="Mallez S."/>
            <person name="Zhang Y."/>
            <person name="Obille A."/>
            <person name="Becker A."/>
            <person name="Abrahante J.E."/>
            <person name="Garbe J."/>
            <person name="Badalamenti J.P."/>
            <person name="Herman A."/>
            <person name="Mangelson H."/>
            <person name="Liachko I."/>
            <person name="Sullivan S."/>
            <person name="Sone E.D."/>
            <person name="Koren S."/>
            <person name="Silverstein K.A.T."/>
            <person name="Beckman K.B."/>
            <person name="Gohl D.M."/>
        </authorList>
    </citation>
    <scope>NUCLEOTIDE SEQUENCE</scope>
    <source>
        <strain evidence="1">Duluth1</strain>
        <tissue evidence="1">Whole animal</tissue>
    </source>
</reference>